<keyword evidence="4" id="KW-1133">Transmembrane helix</keyword>
<dbReference type="OrthoDB" id="8442846at2759"/>
<dbReference type="GeneID" id="109094612"/>
<evidence type="ECO:0000256" key="3">
    <source>
        <dbReference type="ARBA" id="ARBA00023136"/>
    </source>
</evidence>
<feature type="transmembrane region" description="Helical" evidence="4">
    <location>
        <begin position="167"/>
        <end position="188"/>
    </location>
</feature>
<evidence type="ECO:0000313" key="6">
    <source>
        <dbReference type="RefSeq" id="XP_018963870.1"/>
    </source>
</evidence>
<dbReference type="AlphaFoldDB" id="A0A9Q9VDV8"/>
<feature type="signal peptide" evidence="5">
    <location>
        <begin position="1"/>
        <end position="20"/>
    </location>
</feature>
<dbReference type="PANTHER" id="PTHR11860:SF87">
    <property type="entry name" value="CMRF35-LIKE MOLECULE 8"/>
    <property type="match status" value="1"/>
</dbReference>
<dbReference type="KEGG" id="ccar:109094612"/>
<dbReference type="RefSeq" id="XP_018963870.1">
    <property type="nucleotide sequence ID" value="XM_019108325.2"/>
</dbReference>
<dbReference type="PANTHER" id="PTHR11860">
    <property type="entry name" value="POLYMERIC-IMMUNOGLOBULIN RECEPTOR"/>
    <property type="match status" value="1"/>
</dbReference>
<proteinExistence type="predicted"/>
<evidence type="ECO:0000256" key="5">
    <source>
        <dbReference type="SAM" id="SignalP"/>
    </source>
</evidence>
<dbReference type="InterPro" id="IPR050671">
    <property type="entry name" value="CD300_family_receptors"/>
</dbReference>
<evidence type="ECO:0000256" key="1">
    <source>
        <dbReference type="ARBA" id="ARBA00004370"/>
    </source>
</evidence>
<dbReference type="InterPro" id="IPR013783">
    <property type="entry name" value="Ig-like_fold"/>
</dbReference>
<dbReference type="Proteomes" id="UP001155660">
    <property type="component" value="Chromosome B8"/>
</dbReference>
<comment type="subcellular location">
    <subcellularLocation>
        <location evidence="1">Membrane</location>
    </subcellularLocation>
</comment>
<dbReference type="GO" id="GO:0005886">
    <property type="term" value="C:plasma membrane"/>
    <property type="evidence" value="ECO:0007669"/>
    <property type="project" value="TreeGrafter"/>
</dbReference>
<dbReference type="GO" id="GO:0004888">
    <property type="term" value="F:transmembrane signaling receptor activity"/>
    <property type="evidence" value="ECO:0007669"/>
    <property type="project" value="TreeGrafter"/>
</dbReference>
<keyword evidence="3 4" id="KW-0472">Membrane</keyword>
<organism evidence="6">
    <name type="scientific">Cyprinus carpio</name>
    <name type="common">Common carp</name>
    <dbReference type="NCBI Taxonomy" id="7962"/>
    <lineage>
        <taxon>Eukaryota</taxon>
        <taxon>Metazoa</taxon>
        <taxon>Chordata</taxon>
        <taxon>Craniata</taxon>
        <taxon>Vertebrata</taxon>
        <taxon>Euteleostomi</taxon>
        <taxon>Actinopterygii</taxon>
        <taxon>Neopterygii</taxon>
        <taxon>Teleostei</taxon>
        <taxon>Ostariophysi</taxon>
        <taxon>Cypriniformes</taxon>
        <taxon>Cyprinidae</taxon>
        <taxon>Cyprininae</taxon>
        <taxon>Cyprinus</taxon>
    </lineage>
</organism>
<protein>
    <submittedName>
        <fullName evidence="6">Uncharacterized protein LOC109094612 isoform X1</fullName>
    </submittedName>
</protein>
<keyword evidence="2 4" id="KW-0812">Transmembrane</keyword>
<dbReference type="Gene3D" id="2.60.40.10">
    <property type="entry name" value="Immunoglobulins"/>
    <property type="match status" value="1"/>
</dbReference>
<gene>
    <name evidence="6" type="primary">LOC109094612</name>
</gene>
<keyword evidence="5" id="KW-0732">Signal</keyword>
<name>A0A9Q9VDV8_CYPCA</name>
<evidence type="ECO:0000256" key="4">
    <source>
        <dbReference type="SAM" id="Phobius"/>
    </source>
</evidence>
<accession>A0A9Q9VDV8</accession>
<feature type="chain" id="PRO_5040317697" evidence="5">
    <location>
        <begin position="21"/>
        <end position="268"/>
    </location>
</feature>
<sequence>MKLIFFLLALLENGMNSTAGLRVLYSSQEIILKYLFYPYYNSYEKACCKFDQSECFLFVNNRGQAASLYIGRIFITNYDGEFEVKITGLSIMDAGRYRCGVRGFPNTYQDVQVTVSELTYYIGANTAPLLPKSSITPAVWPSSSPSMPIASEDDKDKLSSHSWRTSYTLAAVLSALLFAVISMTLLVYRLNTRKKKSTDKSDICGSLNVSLEQNGIIYSMVEFKPHQDPSELYANLQIHNPKDTDASSNCKVTVEESVEYSTIMRASA</sequence>
<evidence type="ECO:0000256" key="2">
    <source>
        <dbReference type="ARBA" id="ARBA00022692"/>
    </source>
</evidence>
<reference evidence="6" key="1">
    <citation type="submission" date="2025-08" db="UniProtKB">
        <authorList>
            <consortium name="RefSeq"/>
        </authorList>
    </citation>
    <scope>IDENTIFICATION</scope>
    <source>
        <tissue evidence="6">Muscle</tissue>
    </source>
</reference>